<dbReference type="EnsemblPlants" id="AET1Gv20265300.12">
    <property type="protein sequence ID" value="AET1Gv20265300.12"/>
    <property type="gene ID" value="AET1Gv20265300"/>
</dbReference>
<dbReference type="GO" id="GO:0006357">
    <property type="term" value="P:regulation of transcription by RNA polymerase II"/>
    <property type="evidence" value="ECO:0007669"/>
    <property type="project" value="TreeGrafter"/>
</dbReference>
<organism evidence="5 6">
    <name type="scientific">Aegilops tauschii subsp. strangulata</name>
    <name type="common">Goatgrass</name>
    <dbReference type="NCBI Taxonomy" id="200361"/>
    <lineage>
        <taxon>Eukaryota</taxon>
        <taxon>Viridiplantae</taxon>
        <taxon>Streptophyta</taxon>
        <taxon>Embryophyta</taxon>
        <taxon>Tracheophyta</taxon>
        <taxon>Spermatophyta</taxon>
        <taxon>Magnoliopsida</taxon>
        <taxon>Liliopsida</taxon>
        <taxon>Poales</taxon>
        <taxon>Poaceae</taxon>
        <taxon>BOP clade</taxon>
        <taxon>Pooideae</taxon>
        <taxon>Triticodae</taxon>
        <taxon>Triticeae</taxon>
        <taxon>Triticinae</taxon>
        <taxon>Aegilops</taxon>
    </lineage>
</organism>
<evidence type="ECO:0000256" key="3">
    <source>
        <dbReference type="ARBA" id="ARBA00022723"/>
    </source>
</evidence>
<proteinExistence type="inferred from homology"/>
<dbReference type="PANTHER" id="PTHR12549">
    <property type="entry name" value="JMJC DOMAIN-CONTAINING HISTONE DEMETHYLATION PROTEIN"/>
    <property type="match status" value="1"/>
</dbReference>
<reference evidence="5" key="3">
    <citation type="journal article" date="2017" name="Nature">
        <title>Genome sequence of the progenitor of the wheat D genome Aegilops tauschii.</title>
        <authorList>
            <person name="Luo M.C."/>
            <person name="Gu Y.Q."/>
            <person name="Puiu D."/>
            <person name="Wang H."/>
            <person name="Twardziok S.O."/>
            <person name="Deal K.R."/>
            <person name="Huo N."/>
            <person name="Zhu T."/>
            <person name="Wang L."/>
            <person name="Wang Y."/>
            <person name="McGuire P.E."/>
            <person name="Liu S."/>
            <person name="Long H."/>
            <person name="Ramasamy R.K."/>
            <person name="Rodriguez J.C."/>
            <person name="Van S.L."/>
            <person name="Yuan L."/>
            <person name="Wang Z."/>
            <person name="Xia Z."/>
            <person name="Xiao L."/>
            <person name="Anderson O.D."/>
            <person name="Ouyang S."/>
            <person name="Liang Y."/>
            <person name="Zimin A.V."/>
            <person name="Pertea G."/>
            <person name="Qi P."/>
            <person name="Bennetzen J.L."/>
            <person name="Dai X."/>
            <person name="Dawson M.W."/>
            <person name="Muller H.G."/>
            <person name="Kugler K."/>
            <person name="Rivarola-Duarte L."/>
            <person name="Spannagl M."/>
            <person name="Mayer K.F.X."/>
            <person name="Lu F.H."/>
            <person name="Bevan M.W."/>
            <person name="Leroy P."/>
            <person name="Li P."/>
            <person name="You F.M."/>
            <person name="Sun Q."/>
            <person name="Liu Z."/>
            <person name="Lyons E."/>
            <person name="Wicker T."/>
            <person name="Salzberg S.L."/>
            <person name="Devos K.M."/>
            <person name="Dvorak J."/>
        </authorList>
    </citation>
    <scope>NUCLEOTIDE SEQUENCE [LARGE SCALE GENOMIC DNA]</scope>
    <source>
        <strain evidence="5">cv. AL8/78</strain>
    </source>
</reference>
<evidence type="ECO:0008006" key="7">
    <source>
        <dbReference type="Google" id="ProtNLM"/>
    </source>
</evidence>
<reference evidence="5" key="5">
    <citation type="journal article" date="2021" name="G3 (Bethesda)">
        <title>Aegilops tauschii genome assembly Aet v5.0 features greater sequence contiguity and improved annotation.</title>
        <authorList>
            <person name="Wang L."/>
            <person name="Zhu T."/>
            <person name="Rodriguez J.C."/>
            <person name="Deal K.R."/>
            <person name="Dubcovsky J."/>
            <person name="McGuire P.E."/>
            <person name="Lux T."/>
            <person name="Spannagl M."/>
            <person name="Mayer K.F.X."/>
            <person name="Baldrich P."/>
            <person name="Meyers B.C."/>
            <person name="Huo N."/>
            <person name="Gu Y.Q."/>
            <person name="Zhou H."/>
            <person name="Devos K.M."/>
            <person name="Bennetzen J.L."/>
            <person name="Unver T."/>
            <person name="Budak H."/>
            <person name="Gulick P.J."/>
            <person name="Galiba G."/>
            <person name="Kalapos B."/>
            <person name="Nelson D.R."/>
            <person name="Li P."/>
            <person name="You F.M."/>
            <person name="Luo M.C."/>
            <person name="Dvorak J."/>
        </authorList>
    </citation>
    <scope>NUCLEOTIDE SEQUENCE [LARGE SCALE GENOMIC DNA]</scope>
    <source>
        <strain evidence="5">cv. AL8/78</strain>
    </source>
</reference>
<dbReference type="InterPro" id="IPR045109">
    <property type="entry name" value="LSDs-like"/>
</dbReference>
<dbReference type="Gene3D" id="2.60.120.650">
    <property type="entry name" value="Cupin"/>
    <property type="match status" value="1"/>
</dbReference>
<sequence>MLQGSLKISEFFKGYKNGRSHRRPHWPEMLKLKDWPPSSTFDKRLPRHCAEFISALPFPEYTDPRSGPLNLSVKLPAGVMKPDLGPKSYIAYGFSEELGRGDSVTKLHCDVS</sequence>
<evidence type="ECO:0000256" key="1">
    <source>
        <dbReference type="ARBA" id="ARBA00004123"/>
    </source>
</evidence>
<evidence type="ECO:0000256" key="4">
    <source>
        <dbReference type="ARBA" id="ARBA00023242"/>
    </source>
</evidence>
<keyword evidence="3" id="KW-0479">Metal-binding</keyword>
<protein>
    <recommendedName>
        <fullName evidence="7">JmjC domain-containing protein</fullName>
    </recommendedName>
</protein>
<dbReference type="GO" id="GO:0032454">
    <property type="term" value="F:histone H3K9 demethylase activity"/>
    <property type="evidence" value="ECO:0007669"/>
    <property type="project" value="InterPro"/>
</dbReference>
<keyword evidence="4" id="KW-0539">Nucleus</keyword>
<name>A0A452Y2C1_AEGTS</name>
<comment type="similarity">
    <text evidence="2">Belongs to the JARID1 histone demethylase family.</text>
</comment>
<dbReference type="GO" id="GO:0000785">
    <property type="term" value="C:chromatin"/>
    <property type="evidence" value="ECO:0007669"/>
    <property type="project" value="TreeGrafter"/>
</dbReference>
<dbReference type="Gramene" id="AET1Gv20265300.12">
    <property type="protein sequence ID" value="AET1Gv20265300.12"/>
    <property type="gene ID" value="AET1Gv20265300"/>
</dbReference>
<comment type="subcellular location">
    <subcellularLocation>
        <location evidence="1">Nucleus</location>
    </subcellularLocation>
</comment>
<reference evidence="6" key="1">
    <citation type="journal article" date="2014" name="Science">
        <title>Ancient hybridizations among the ancestral genomes of bread wheat.</title>
        <authorList>
            <consortium name="International Wheat Genome Sequencing Consortium,"/>
            <person name="Marcussen T."/>
            <person name="Sandve S.R."/>
            <person name="Heier L."/>
            <person name="Spannagl M."/>
            <person name="Pfeifer M."/>
            <person name="Jakobsen K.S."/>
            <person name="Wulff B.B."/>
            <person name="Steuernagel B."/>
            <person name="Mayer K.F."/>
            <person name="Olsen O.A."/>
        </authorList>
    </citation>
    <scope>NUCLEOTIDE SEQUENCE [LARGE SCALE GENOMIC DNA]</scope>
    <source>
        <strain evidence="6">cv. AL8/78</strain>
    </source>
</reference>
<dbReference type="GO" id="GO:0003712">
    <property type="term" value="F:transcription coregulator activity"/>
    <property type="evidence" value="ECO:0007669"/>
    <property type="project" value="TreeGrafter"/>
</dbReference>
<reference evidence="5" key="4">
    <citation type="submission" date="2019-03" db="UniProtKB">
        <authorList>
            <consortium name="EnsemblPlants"/>
        </authorList>
    </citation>
    <scope>IDENTIFICATION</scope>
</reference>
<dbReference type="PANTHER" id="PTHR12549:SF64">
    <property type="entry name" value="OS02G0828900 PROTEIN"/>
    <property type="match status" value="1"/>
</dbReference>
<keyword evidence="6" id="KW-1185">Reference proteome</keyword>
<dbReference type="GO" id="GO:0046872">
    <property type="term" value="F:metal ion binding"/>
    <property type="evidence" value="ECO:0007669"/>
    <property type="project" value="UniProtKB-KW"/>
</dbReference>
<dbReference type="GO" id="GO:0000118">
    <property type="term" value="C:histone deacetylase complex"/>
    <property type="evidence" value="ECO:0007669"/>
    <property type="project" value="TreeGrafter"/>
</dbReference>
<dbReference type="GO" id="GO:0031490">
    <property type="term" value="F:chromatin DNA binding"/>
    <property type="evidence" value="ECO:0007669"/>
    <property type="project" value="TreeGrafter"/>
</dbReference>
<evidence type="ECO:0000313" key="5">
    <source>
        <dbReference type="EnsemblPlants" id="AET1Gv20265300.12"/>
    </source>
</evidence>
<reference evidence="6" key="2">
    <citation type="journal article" date="2017" name="Nat. Plants">
        <title>The Aegilops tauschii genome reveals multiple impacts of transposons.</title>
        <authorList>
            <person name="Zhao G."/>
            <person name="Zou C."/>
            <person name="Li K."/>
            <person name="Wang K."/>
            <person name="Li T."/>
            <person name="Gao L."/>
            <person name="Zhang X."/>
            <person name="Wang H."/>
            <person name="Yang Z."/>
            <person name="Liu X."/>
            <person name="Jiang W."/>
            <person name="Mao L."/>
            <person name="Kong X."/>
            <person name="Jiao Y."/>
            <person name="Jia J."/>
        </authorList>
    </citation>
    <scope>NUCLEOTIDE SEQUENCE [LARGE SCALE GENOMIC DNA]</scope>
    <source>
        <strain evidence="6">cv. AL8/78</strain>
    </source>
</reference>
<dbReference type="Proteomes" id="UP000015105">
    <property type="component" value="Chromosome 1D"/>
</dbReference>
<dbReference type="AlphaFoldDB" id="A0A452Y2C1"/>
<evidence type="ECO:0000256" key="2">
    <source>
        <dbReference type="ARBA" id="ARBA00006801"/>
    </source>
</evidence>
<evidence type="ECO:0000313" key="6">
    <source>
        <dbReference type="Proteomes" id="UP000015105"/>
    </source>
</evidence>
<accession>A0A452Y2C1</accession>